<sequence>MIKMHLSSVDIGMYIAKPVYDDAGKLLIDKGNMLKKQYISKLVNYGIEYIYVEWDKKSNYAEIISKETTKEALRDIEKFMKSFNYFDTDKYDKIVKIVNDIITKLLSKKNIILYVTDIRGIDDYTFQHSLYVCVYALVIGVELNYSKQQLEDLGIGALLHDVGKVLTPSSILKKPSILNSCEYEEIKKHSTEGYNIIKYIDGVSEDSCIIVRDHHERYDGTGYPSGLKGKEIHEYARIVAICDVFDALTSNRPYREKISPHNAIEYIVALGNKQFDLEILKVLLKRINIYPIGTHVLLESGDKGVVIEANLELPTRPIIQVYSDYKNANRRSRIIDLKKQLKNSIRKVLA</sequence>
<dbReference type="RefSeq" id="WP_151860391.1">
    <property type="nucleotide sequence ID" value="NZ_WBZC01000012.1"/>
</dbReference>
<organism evidence="2 3">
    <name type="scientific">Alkaliphilus pronyensis</name>
    <dbReference type="NCBI Taxonomy" id="1482732"/>
    <lineage>
        <taxon>Bacteria</taxon>
        <taxon>Bacillati</taxon>
        <taxon>Bacillota</taxon>
        <taxon>Clostridia</taxon>
        <taxon>Peptostreptococcales</taxon>
        <taxon>Natronincolaceae</taxon>
        <taxon>Alkaliphilus</taxon>
    </lineage>
</organism>
<proteinExistence type="predicted"/>
<name>A0A6I0FC00_9FIRM</name>
<feature type="domain" description="HD-GYP" evidence="1">
    <location>
        <begin position="103"/>
        <end position="299"/>
    </location>
</feature>
<evidence type="ECO:0000259" key="1">
    <source>
        <dbReference type="PROSITE" id="PS51832"/>
    </source>
</evidence>
<dbReference type="AlphaFoldDB" id="A0A6I0FC00"/>
<protein>
    <submittedName>
        <fullName evidence="2">HD-GYP domain-containing protein</fullName>
    </submittedName>
</protein>
<dbReference type="InterPro" id="IPR003607">
    <property type="entry name" value="HD/PDEase_dom"/>
</dbReference>
<dbReference type="EMBL" id="WBZC01000012">
    <property type="protein sequence ID" value="KAB3536334.1"/>
    <property type="molecule type" value="Genomic_DNA"/>
</dbReference>
<comment type="caution">
    <text evidence="2">The sequence shown here is derived from an EMBL/GenBank/DDBJ whole genome shotgun (WGS) entry which is preliminary data.</text>
</comment>
<keyword evidence="3" id="KW-1185">Reference proteome</keyword>
<dbReference type="PANTHER" id="PTHR43155">
    <property type="entry name" value="CYCLIC DI-GMP PHOSPHODIESTERASE PA4108-RELATED"/>
    <property type="match status" value="1"/>
</dbReference>
<dbReference type="InterPro" id="IPR037522">
    <property type="entry name" value="HD_GYP_dom"/>
</dbReference>
<evidence type="ECO:0000313" key="3">
    <source>
        <dbReference type="Proteomes" id="UP000432715"/>
    </source>
</evidence>
<dbReference type="CDD" id="cd00077">
    <property type="entry name" value="HDc"/>
    <property type="match status" value="1"/>
</dbReference>
<gene>
    <name evidence="2" type="ORF">F8154_04465</name>
</gene>
<dbReference type="Pfam" id="PF13487">
    <property type="entry name" value="HD_5"/>
    <property type="match status" value="1"/>
</dbReference>
<dbReference type="Proteomes" id="UP000432715">
    <property type="component" value="Unassembled WGS sequence"/>
</dbReference>
<reference evidence="2 3" key="1">
    <citation type="submission" date="2019-10" db="EMBL/GenBank/DDBJ databases">
        <title>Alkaliphilus serpentinus sp. nov. and Alkaliphilus pronyensis sp. nov., two novel anaerobic alkaliphilic species isolated from the serpentinized-hosted hydrothermal field of the Prony Bay (New Caledonia).</title>
        <authorList>
            <person name="Postec A."/>
        </authorList>
    </citation>
    <scope>NUCLEOTIDE SEQUENCE [LARGE SCALE GENOMIC DNA]</scope>
    <source>
        <strain evidence="2 3">LacV</strain>
    </source>
</reference>
<dbReference type="PROSITE" id="PS51832">
    <property type="entry name" value="HD_GYP"/>
    <property type="match status" value="1"/>
</dbReference>
<dbReference type="Gene3D" id="1.10.3210.10">
    <property type="entry name" value="Hypothetical protein af1432"/>
    <property type="match status" value="1"/>
</dbReference>
<dbReference type="SUPFAM" id="SSF109604">
    <property type="entry name" value="HD-domain/PDEase-like"/>
    <property type="match status" value="1"/>
</dbReference>
<dbReference type="OrthoDB" id="9804747at2"/>
<dbReference type="SMART" id="SM00471">
    <property type="entry name" value="HDc"/>
    <property type="match status" value="1"/>
</dbReference>
<accession>A0A6I0FC00</accession>
<dbReference type="PANTHER" id="PTHR43155:SF2">
    <property type="entry name" value="CYCLIC DI-GMP PHOSPHODIESTERASE PA4108"/>
    <property type="match status" value="1"/>
</dbReference>
<evidence type="ECO:0000313" key="2">
    <source>
        <dbReference type="EMBL" id="KAB3536334.1"/>
    </source>
</evidence>